<evidence type="ECO:0000313" key="2">
    <source>
        <dbReference type="EMBL" id="MXO59232.1"/>
    </source>
</evidence>
<organism evidence="2 3">
    <name type="scientific">Croceibacterium salegens</name>
    <dbReference type="NCBI Taxonomy" id="1737568"/>
    <lineage>
        <taxon>Bacteria</taxon>
        <taxon>Pseudomonadati</taxon>
        <taxon>Pseudomonadota</taxon>
        <taxon>Alphaproteobacteria</taxon>
        <taxon>Sphingomonadales</taxon>
        <taxon>Erythrobacteraceae</taxon>
        <taxon>Croceibacterium</taxon>
    </lineage>
</organism>
<dbReference type="RefSeq" id="WP_159793449.1">
    <property type="nucleotide sequence ID" value="NZ_WTYM01000033.1"/>
</dbReference>
<proteinExistence type="predicted"/>
<sequence length="97" mass="10273">MPDFAVAAEEVRGGEDAQRLAGLPPSREEYVTYSRGEAMELCDDRDELDAEMEAAGAEAGAAYDDWRARGDAVLDAVLDGEGGETPGAGAGRWRPGR</sequence>
<dbReference type="AlphaFoldDB" id="A0A6I4SY35"/>
<name>A0A6I4SY35_9SPHN</name>
<feature type="region of interest" description="Disordered" evidence="1">
    <location>
        <begin position="1"/>
        <end position="21"/>
    </location>
</feature>
<evidence type="ECO:0000313" key="3">
    <source>
        <dbReference type="Proteomes" id="UP000433652"/>
    </source>
</evidence>
<dbReference type="Proteomes" id="UP000433652">
    <property type="component" value="Unassembled WGS sequence"/>
</dbReference>
<protein>
    <submittedName>
        <fullName evidence="2">Uncharacterized protein</fullName>
    </submittedName>
</protein>
<keyword evidence="3" id="KW-1185">Reference proteome</keyword>
<feature type="region of interest" description="Disordered" evidence="1">
    <location>
        <begin position="78"/>
        <end position="97"/>
    </location>
</feature>
<dbReference type="EMBL" id="WTYM01000033">
    <property type="protein sequence ID" value="MXO59232.1"/>
    <property type="molecule type" value="Genomic_DNA"/>
</dbReference>
<comment type="caution">
    <text evidence="2">The sequence shown here is derived from an EMBL/GenBank/DDBJ whole genome shotgun (WGS) entry which is preliminary data.</text>
</comment>
<accession>A0A6I4SY35</accession>
<gene>
    <name evidence="2" type="ORF">GRI89_06730</name>
</gene>
<evidence type="ECO:0000256" key="1">
    <source>
        <dbReference type="SAM" id="MobiDB-lite"/>
    </source>
</evidence>
<reference evidence="2 3" key="1">
    <citation type="submission" date="2019-12" db="EMBL/GenBank/DDBJ databases">
        <title>Genomic-based taxomic classification of the family Erythrobacteraceae.</title>
        <authorList>
            <person name="Xu L."/>
        </authorList>
    </citation>
    <scope>NUCLEOTIDE SEQUENCE [LARGE SCALE GENOMIC DNA]</scope>
    <source>
        <strain evidence="2 3">MCCC 1K01500</strain>
    </source>
</reference>
<feature type="compositionally biased region" description="Basic and acidic residues" evidence="1">
    <location>
        <begin position="9"/>
        <end position="18"/>
    </location>
</feature>